<keyword evidence="1" id="KW-0732">Signal</keyword>
<organism evidence="2">
    <name type="scientific">Rhipicephalus microplus</name>
    <name type="common">Cattle tick</name>
    <name type="synonym">Boophilus microplus</name>
    <dbReference type="NCBI Taxonomy" id="6941"/>
    <lineage>
        <taxon>Eukaryota</taxon>
        <taxon>Metazoa</taxon>
        <taxon>Ecdysozoa</taxon>
        <taxon>Arthropoda</taxon>
        <taxon>Chelicerata</taxon>
        <taxon>Arachnida</taxon>
        <taxon>Acari</taxon>
        <taxon>Parasitiformes</taxon>
        <taxon>Ixodida</taxon>
        <taxon>Ixodoidea</taxon>
        <taxon>Ixodidae</taxon>
        <taxon>Rhipicephalinae</taxon>
        <taxon>Rhipicephalus</taxon>
        <taxon>Boophilus</taxon>
    </lineage>
</organism>
<accession>A0A6M2CHS4</accession>
<dbReference type="PANTHER" id="PTHR39945:SF1">
    <property type="entry name" value="FI14129P"/>
    <property type="match status" value="1"/>
</dbReference>
<reference evidence="2" key="1">
    <citation type="submission" date="2019-09" db="EMBL/GenBank/DDBJ databases">
        <title>Organ-specific transcriptomic study of the physiology of the cattle tick, Rhipicephalus microplus.</title>
        <authorList>
            <person name="Tirloni L."/>
            <person name="Braz G."/>
            <person name="Gandara A.C.P."/>
            <person name="Sabadin G.A."/>
            <person name="da Silva R.M."/>
            <person name="Guizzo M.G."/>
            <person name="Machado J.A."/>
            <person name="Costa E.P."/>
            <person name="Gomes H.F."/>
            <person name="Moraes J."/>
            <person name="Mota M.B.S."/>
            <person name="Mesquita R.D."/>
            <person name="Alvarenga P.H."/>
            <person name="Alves F."/>
            <person name="Seixas A."/>
            <person name="da Fonseca R.N."/>
            <person name="Fogaca A."/>
            <person name="Logullo C."/>
            <person name="Tanaka A."/>
            <person name="Daffre S."/>
            <person name="Termignoni C."/>
            <person name="Vaz I.S.Jr."/>
            <person name="Oliveira P.L."/>
            <person name="Ribeiro J.M."/>
        </authorList>
    </citation>
    <scope>NUCLEOTIDE SEQUENCE</scope>
    <source>
        <strain evidence="2">Porto Alegre</strain>
    </source>
</reference>
<name>A0A6M2CHS4_RHIMP</name>
<proteinExistence type="predicted"/>
<evidence type="ECO:0000313" key="2">
    <source>
        <dbReference type="EMBL" id="NOV33206.1"/>
    </source>
</evidence>
<dbReference type="PANTHER" id="PTHR39945">
    <property type="entry name" value="FI14129P"/>
    <property type="match status" value="1"/>
</dbReference>
<dbReference type="AlphaFoldDB" id="A0A6M2CHS4"/>
<evidence type="ECO:0000256" key="1">
    <source>
        <dbReference type="SAM" id="SignalP"/>
    </source>
</evidence>
<protein>
    <submittedName>
        <fullName evidence="2">Putative conserved secreted protein midgut overexpressed</fullName>
    </submittedName>
</protein>
<dbReference type="EMBL" id="GHWJ01000469">
    <property type="protein sequence ID" value="NOV33206.1"/>
    <property type="molecule type" value="Transcribed_RNA"/>
</dbReference>
<feature type="signal peptide" evidence="1">
    <location>
        <begin position="1"/>
        <end position="16"/>
    </location>
</feature>
<feature type="chain" id="PRO_5027094189" evidence="1">
    <location>
        <begin position="17"/>
        <end position="107"/>
    </location>
</feature>
<sequence>MFLVWVLVACLNTTCSNTPARTKEPLWPAGQTQAQRPLGDCLPTSELQALCRRCAMITRNAKAFRMCCTNDPGNSTESGRIYCKRLLEHTVGSVADRIPNRTVTPYL</sequence>